<comment type="caution">
    <text evidence="2">The sequence shown here is derived from an EMBL/GenBank/DDBJ whole genome shotgun (WGS) entry which is preliminary data.</text>
</comment>
<reference evidence="2" key="1">
    <citation type="journal article" date="2022" name="Plant J.">
        <title>Strategies of tolerance reflected in two North American maple genomes.</title>
        <authorList>
            <person name="McEvoy S.L."/>
            <person name="Sezen U.U."/>
            <person name="Trouern-Trend A."/>
            <person name="McMahon S.M."/>
            <person name="Schaberg P.G."/>
            <person name="Yang J."/>
            <person name="Wegrzyn J.L."/>
            <person name="Swenson N.G."/>
        </authorList>
    </citation>
    <scope>NUCLEOTIDE SEQUENCE</scope>
    <source>
        <strain evidence="2">91603</strain>
    </source>
</reference>
<sequence length="91" mass="9864">MKAFDVDAASKGKEVVTASLDPDSMLVLFPEELPPRNMARTKRLKQKTTPVGSTPSISILESHAAKRAAKKVAKKRADSDTSRSSRVKAKV</sequence>
<proteinExistence type="predicted"/>
<evidence type="ECO:0000256" key="1">
    <source>
        <dbReference type="SAM" id="MobiDB-lite"/>
    </source>
</evidence>
<gene>
    <name evidence="2" type="ORF">LWI28_022763</name>
</gene>
<protein>
    <submittedName>
        <fullName evidence="2">Uncharacterized protein</fullName>
    </submittedName>
</protein>
<feature type="region of interest" description="Disordered" evidence="1">
    <location>
        <begin position="37"/>
        <end position="91"/>
    </location>
</feature>
<feature type="compositionally biased region" description="Basic residues" evidence="1">
    <location>
        <begin position="65"/>
        <end position="74"/>
    </location>
</feature>
<dbReference type="Proteomes" id="UP001064489">
    <property type="component" value="Chromosome 8"/>
</dbReference>
<accession>A0AAD5IRV5</accession>
<dbReference type="EMBL" id="JAJSOW010000103">
    <property type="protein sequence ID" value="KAI9174791.1"/>
    <property type="molecule type" value="Genomic_DNA"/>
</dbReference>
<evidence type="ECO:0000313" key="2">
    <source>
        <dbReference type="EMBL" id="KAI9174791.1"/>
    </source>
</evidence>
<feature type="compositionally biased region" description="Polar residues" evidence="1">
    <location>
        <begin position="47"/>
        <end position="59"/>
    </location>
</feature>
<name>A0AAD5IRV5_ACENE</name>
<reference evidence="2" key="2">
    <citation type="submission" date="2023-02" db="EMBL/GenBank/DDBJ databases">
        <authorList>
            <person name="Swenson N.G."/>
            <person name="Wegrzyn J.L."/>
            <person name="Mcevoy S.L."/>
        </authorList>
    </citation>
    <scope>NUCLEOTIDE SEQUENCE</scope>
    <source>
        <strain evidence="2">91603</strain>
        <tissue evidence="2">Leaf</tissue>
    </source>
</reference>
<dbReference type="AlphaFoldDB" id="A0AAD5IRV5"/>
<organism evidence="2 3">
    <name type="scientific">Acer negundo</name>
    <name type="common">Box elder</name>
    <dbReference type="NCBI Taxonomy" id="4023"/>
    <lineage>
        <taxon>Eukaryota</taxon>
        <taxon>Viridiplantae</taxon>
        <taxon>Streptophyta</taxon>
        <taxon>Embryophyta</taxon>
        <taxon>Tracheophyta</taxon>
        <taxon>Spermatophyta</taxon>
        <taxon>Magnoliopsida</taxon>
        <taxon>eudicotyledons</taxon>
        <taxon>Gunneridae</taxon>
        <taxon>Pentapetalae</taxon>
        <taxon>rosids</taxon>
        <taxon>malvids</taxon>
        <taxon>Sapindales</taxon>
        <taxon>Sapindaceae</taxon>
        <taxon>Hippocastanoideae</taxon>
        <taxon>Acereae</taxon>
        <taxon>Acer</taxon>
    </lineage>
</organism>
<evidence type="ECO:0000313" key="3">
    <source>
        <dbReference type="Proteomes" id="UP001064489"/>
    </source>
</evidence>
<keyword evidence="3" id="KW-1185">Reference proteome</keyword>